<proteinExistence type="predicted"/>
<evidence type="ECO:0000313" key="2">
    <source>
        <dbReference type="Proteomes" id="UP001239994"/>
    </source>
</evidence>
<organism evidence="1 2">
    <name type="scientific">Electrophorus voltai</name>
    <dbReference type="NCBI Taxonomy" id="2609070"/>
    <lineage>
        <taxon>Eukaryota</taxon>
        <taxon>Metazoa</taxon>
        <taxon>Chordata</taxon>
        <taxon>Craniata</taxon>
        <taxon>Vertebrata</taxon>
        <taxon>Euteleostomi</taxon>
        <taxon>Actinopterygii</taxon>
        <taxon>Neopterygii</taxon>
        <taxon>Teleostei</taxon>
        <taxon>Ostariophysi</taxon>
        <taxon>Gymnotiformes</taxon>
        <taxon>Gymnotoidei</taxon>
        <taxon>Gymnotidae</taxon>
        <taxon>Electrophorus</taxon>
    </lineage>
</organism>
<protein>
    <submittedName>
        <fullName evidence="1">Uncharacterized protein</fullName>
    </submittedName>
</protein>
<dbReference type="AlphaFoldDB" id="A0AAD8YNY8"/>
<gene>
    <name evidence="1" type="ORF">P4O66_022618</name>
</gene>
<dbReference type="Proteomes" id="UP001239994">
    <property type="component" value="Unassembled WGS sequence"/>
</dbReference>
<accession>A0AAD8YNY8</accession>
<dbReference type="EMBL" id="JAROKS010000085">
    <property type="protein sequence ID" value="KAK1784527.1"/>
    <property type="molecule type" value="Genomic_DNA"/>
</dbReference>
<keyword evidence="2" id="KW-1185">Reference proteome</keyword>
<evidence type="ECO:0000313" key="1">
    <source>
        <dbReference type="EMBL" id="KAK1784527.1"/>
    </source>
</evidence>
<name>A0AAD8YNY8_9TELE</name>
<reference evidence="1" key="1">
    <citation type="submission" date="2023-03" db="EMBL/GenBank/DDBJ databases">
        <title>Electrophorus voltai genome.</title>
        <authorList>
            <person name="Bian C."/>
        </authorList>
    </citation>
    <scope>NUCLEOTIDE SEQUENCE</scope>
    <source>
        <strain evidence="1">CB-2022</strain>
        <tissue evidence="1">Muscle</tissue>
    </source>
</reference>
<comment type="caution">
    <text evidence="1">The sequence shown here is derived from an EMBL/GenBank/DDBJ whole genome shotgun (WGS) entry which is preliminary data.</text>
</comment>
<sequence>MDCGQRNRTAFRIQVEKVHGGNMQRVWSVCFGRETFGSKEQDTARRMIGDTLLVRASSILEDTTDSDGDISERDVTDRAKPLIFCRAATVPPPRKRDQPMVPPGVVHGSPQNSTTIVCVGYVSSPCAAWHGEVYTPASLGALQLDSINQSSSVAIHHRPPNHRLHNYISNTPAELSWSNSTGNCYMEVTASAIAVHLHIVDASAALICHTNISLFLAATCSVIFGGEGVSGTGTV</sequence>